<dbReference type="PROSITE" id="PS51186">
    <property type="entry name" value="GNAT"/>
    <property type="match status" value="1"/>
</dbReference>
<organism evidence="2 3">
    <name type="scientific">Shouchella xiaoxiensis</name>
    <dbReference type="NCBI Taxonomy" id="766895"/>
    <lineage>
        <taxon>Bacteria</taxon>
        <taxon>Bacillati</taxon>
        <taxon>Bacillota</taxon>
        <taxon>Bacilli</taxon>
        <taxon>Bacillales</taxon>
        <taxon>Bacillaceae</taxon>
        <taxon>Shouchella</taxon>
    </lineage>
</organism>
<sequence length="180" mass="20627">MIKEREHQRNGLRYRIRVAILTDAKSLSDIRVQIDGETENLDREAGEDFLNEAEFANIIAQDQQAERNLFLVCEVNGKIIGFLRAKGNHLKRKSHQIEFGLAILKKYWGYAIGRHLLETLIDWADATGIHKISLQVIATNESAIALYKKYDFIVVGVLRDDKLLADGFRDTLVMGRIKQF</sequence>
<dbReference type="InterPro" id="IPR000182">
    <property type="entry name" value="GNAT_dom"/>
</dbReference>
<evidence type="ECO:0000259" key="1">
    <source>
        <dbReference type="PROSITE" id="PS51186"/>
    </source>
</evidence>
<comment type="caution">
    <text evidence="2">The sequence shown here is derived from an EMBL/GenBank/DDBJ whole genome shotgun (WGS) entry which is preliminary data.</text>
</comment>
<dbReference type="Pfam" id="PF00583">
    <property type="entry name" value="Acetyltransf_1"/>
    <property type="match status" value="1"/>
</dbReference>
<name>A0ABS2SUG1_9BACI</name>
<accession>A0ABS2SUG1</accession>
<dbReference type="SUPFAM" id="SSF55729">
    <property type="entry name" value="Acyl-CoA N-acyltransferases (Nat)"/>
    <property type="match status" value="1"/>
</dbReference>
<dbReference type="EMBL" id="JAFBCV010000007">
    <property type="protein sequence ID" value="MBM7839162.1"/>
    <property type="molecule type" value="Genomic_DNA"/>
</dbReference>
<evidence type="ECO:0000313" key="2">
    <source>
        <dbReference type="EMBL" id="MBM7839162.1"/>
    </source>
</evidence>
<protein>
    <submittedName>
        <fullName evidence="2">RimJ/RimL family protein N-acetyltransferase</fullName>
    </submittedName>
</protein>
<dbReference type="RefSeq" id="WP_204466484.1">
    <property type="nucleotide sequence ID" value="NZ_JAFBCV010000007.1"/>
</dbReference>
<dbReference type="CDD" id="cd04301">
    <property type="entry name" value="NAT_SF"/>
    <property type="match status" value="1"/>
</dbReference>
<dbReference type="PANTHER" id="PTHR43415">
    <property type="entry name" value="SPERMIDINE N(1)-ACETYLTRANSFERASE"/>
    <property type="match status" value="1"/>
</dbReference>
<reference evidence="2" key="1">
    <citation type="submission" date="2021-01" db="EMBL/GenBank/DDBJ databases">
        <title>Genomic Encyclopedia of Type Strains, Phase IV (KMG-IV): sequencing the most valuable type-strain genomes for metagenomic binning, comparative biology and taxonomic classification.</title>
        <authorList>
            <person name="Goeker M."/>
        </authorList>
    </citation>
    <scope>NUCLEOTIDE SEQUENCE</scope>
    <source>
        <strain evidence="2">DSM 21943</strain>
    </source>
</reference>
<evidence type="ECO:0000313" key="3">
    <source>
        <dbReference type="Proteomes" id="UP001179280"/>
    </source>
</evidence>
<keyword evidence="3" id="KW-1185">Reference proteome</keyword>
<dbReference type="PANTHER" id="PTHR43415:SF3">
    <property type="entry name" value="GNAT-FAMILY ACETYLTRANSFERASE"/>
    <property type="match status" value="1"/>
</dbReference>
<gene>
    <name evidence="2" type="ORF">JOC54_002433</name>
</gene>
<dbReference type="InterPro" id="IPR016181">
    <property type="entry name" value="Acyl_CoA_acyltransferase"/>
</dbReference>
<proteinExistence type="predicted"/>
<feature type="domain" description="N-acetyltransferase" evidence="1">
    <location>
        <begin position="14"/>
        <end position="179"/>
    </location>
</feature>
<dbReference type="Proteomes" id="UP001179280">
    <property type="component" value="Unassembled WGS sequence"/>
</dbReference>
<dbReference type="Gene3D" id="3.40.630.30">
    <property type="match status" value="1"/>
</dbReference>